<comment type="caution">
    <text evidence="2">The sequence shown here is derived from an EMBL/GenBank/DDBJ whole genome shotgun (WGS) entry which is preliminary data.</text>
</comment>
<evidence type="ECO:0000313" key="3">
    <source>
        <dbReference type="Proteomes" id="UP000530564"/>
    </source>
</evidence>
<proteinExistence type="predicted"/>
<sequence>MSNGVSTVTLDHLIQAALTGQPYNQQRLGAEAERYSLRLSRAKAPDLPDDLHDEVCLQAFVELLKLGAGALTKHSGRILFRRAVLAAIRSVRASYAPPGERTRTPRRENVATTSRAAKLPAPPKVAAEHIGHIASPQEIESNSFTEGDFAFIDFDRFRDLRQEAELQRVEDRIEADAVLKRAAPEVARGLRLVHLSDETIEEAAVKVGLSRFVLKRRMDAFCSDLQAAA</sequence>
<accession>A0A839ZYX9</accession>
<dbReference type="Proteomes" id="UP000530564">
    <property type="component" value="Unassembled WGS sequence"/>
</dbReference>
<feature type="region of interest" description="Disordered" evidence="1">
    <location>
        <begin position="96"/>
        <end position="122"/>
    </location>
</feature>
<protein>
    <submittedName>
        <fullName evidence="2">Uncharacterized protein</fullName>
    </submittedName>
</protein>
<keyword evidence="3" id="KW-1185">Reference proteome</keyword>
<evidence type="ECO:0000256" key="1">
    <source>
        <dbReference type="SAM" id="MobiDB-lite"/>
    </source>
</evidence>
<dbReference type="RefSeq" id="WP_183770795.1">
    <property type="nucleotide sequence ID" value="NZ_JACIDK010000002.1"/>
</dbReference>
<evidence type="ECO:0000313" key="2">
    <source>
        <dbReference type="EMBL" id="MBB3890551.1"/>
    </source>
</evidence>
<feature type="compositionally biased region" description="Basic and acidic residues" evidence="1">
    <location>
        <begin position="100"/>
        <end position="109"/>
    </location>
</feature>
<organism evidence="2 3">
    <name type="scientific">Phenylobacterium haematophilum</name>
    <dbReference type="NCBI Taxonomy" id="98513"/>
    <lineage>
        <taxon>Bacteria</taxon>
        <taxon>Pseudomonadati</taxon>
        <taxon>Pseudomonadota</taxon>
        <taxon>Alphaproteobacteria</taxon>
        <taxon>Caulobacterales</taxon>
        <taxon>Caulobacteraceae</taxon>
        <taxon>Phenylobacterium</taxon>
    </lineage>
</organism>
<dbReference type="AlphaFoldDB" id="A0A839ZYX9"/>
<dbReference type="EMBL" id="JACIDK010000002">
    <property type="protein sequence ID" value="MBB3890551.1"/>
    <property type="molecule type" value="Genomic_DNA"/>
</dbReference>
<name>A0A839ZYX9_9CAUL</name>
<reference evidence="2 3" key="1">
    <citation type="submission" date="2020-08" db="EMBL/GenBank/DDBJ databases">
        <title>Genomic Encyclopedia of Type Strains, Phase IV (KMG-IV): sequencing the most valuable type-strain genomes for metagenomic binning, comparative biology and taxonomic classification.</title>
        <authorList>
            <person name="Goeker M."/>
        </authorList>
    </citation>
    <scope>NUCLEOTIDE SEQUENCE [LARGE SCALE GENOMIC DNA]</scope>
    <source>
        <strain evidence="2 3">DSM 21793</strain>
    </source>
</reference>
<gene>
    <name evidence="2" type="ORF">GGQ61_001268</name>
</gene>